<proteinExistence type="predicted"/>
<keyword evidence="2" id="KW-1185">Reference proteome</keyword>
<dbReference type="Proteomes" id="UP000384372">
    <property type="component" value="Unassembled WGS sequence"/>
</dbReference>
<name>A0A6A7WBB9_9BACT</name>
<evidence type="ECO:0000313" key="1">
    <source>
        <dbReference type="EMBL" id="MQP11793.1"/>
    </source>
</evidence>
<organism evidence="1 2">
    <name type="scientific">Segatella copri</name>
    <dbReference type="NCBI Taxonomy" id="165179"/>
    <lineage>
        <taxon>Bacteria</taxon>
        <taxon>Pseudomonadati</taxon>
        <taxon>Bacteroidota</taxon>
        <taxon>Bacteroidia</taxon>
        <taxon>Bacteroidales</taxon>
        <taxon>Prevotellaceae</taxon>
        <taxon>Segatella</taxon>
    </lineage>
</organism>
<accession>A0A6A7WBB9</accession>
<protein>
    <submittedName>
        <fullName evidence="1">Uncharacterized protein</fullName>
    </submittedName>
</protein>
<reference evidence="1 2" key="1">
    <citation type="submission" date="2019-09" db="EMBL/GenBank/DDBJ databases">
        <title>Distinct polysaccharide growth profiles of human intestinal Prevotella copri isolates.</title>
        <authorList>
            <person name="Fehlner-Peach H."/>
            <person name="Magnabosco C."/>
            <person name="Raghavan V."/>
            <person name="Scher J.U."/>
            <person name="Tett A."/>
            <person name="Cox L.M."/>
            <person name="Gottsegen C."/>
            <person name="Watters A."/>
            <person name="Wiltshire- Gordon J.D."/>
            <person name="Segata N."/>
            <person name="Bonneau R."/>
            <person name="Littman D.R."/>
        </authorList>
    </citation>
    <scope>NUCLEOTIDE SEQUENCE [LARGE SCALE GENOMIC DNA]</scope>
    <source>
        <strain evidence="2">iAQ1173</strain>
    </source>
</reference>
<dbReference type="EMBL" id="VZAD01000061">
    <property type="protein sequence ID" value="MQP11793.1"/>
    <property type="molecule type" value="Genomic_DNA"/>
</dbReference>
<dbReference type="AlphaFoldDB" id="A0A6A7WBB9"/>
<gene>
    <name evidence="1" type="ORF">F7D20_07445</name>
</gene>
<evidence type="ECO:0000313" key="2">
    <source>
        <dbReference type="Proteomes" id="UP000384372"/>
    </source>
</evidence>
<sequence>MMKKKYICPSISICEMSVDSIILAASIGFNNEVSGAEQLAKPFTDPFDFEEDEEDADSVQYVWGLNY</sequence>
<comment type="caution">
    <text evidence="1">The sequence shown here is derived from an EMBL/GenBank/DDBJ whole genome shotgun (WGS) entry which is preliminary data.</text>
</comment>
<dbReference type="RefSeq" id="WP_158463473.1">
    <property type="nucleotide sequence ID" value="NZ_VZAD01000061.1"/>
</dbReference>